<feature type="domain" description="Glycosyltransferase 2-like" evidence="1">
    <location>
        <begin position="302"/>
        <end position="462"/>
    </location>
</feature>
<dbReference type="EMBL" id="CP070505">
    <property type="protein sequence ID" value="QSL92995.1"/>
    <property type="molecule type" value="Genomic_DNA"/>
</dbReference>
<dbReference type="PANTHER" id="PTHR43685:SF2">
    <property type="entry name" value="GLYCOSYLTRANSFERASE 2-LIKE DOMAIN-CONTAINING PROTEIN"/>
    <property type="match status" value="1"/>
</dbReference>
<protein>
    <submittedName>
        <fullName evidence="2">Glycosyltransferase</fullName>
    </submittedName>
</protein>
<organism evidence="2 3">
    <name type="scientific">Ectopseudomonas toyotomiensis</name>
    <dbReference type="NCBI Taxonomy" id="554344"/>
    <lineage>
        <taxon>Bacteria</taxon>
        <taxon>Pseudomonadati</taxon>
        <taxon>Pseudomonadota</taxon>
        <taxon>Gammaproteobacteria</taxon>
        <taxon>Pseudomonadales</taxon>
        <taxon>Pseudomonadaceae</taxon>
        <taxon>Ectopseudomonas</taxon>
    </lineage>
</organism>
<dbReference type="InterPro" id="IPR001173">
    <property type="entry name" value="Glyco_trans_2-like"/>
</dbReference>
<dbReference type="KEGG" id="pty:JWV26_01080"/>
<dbReference type="Gene3D" id="3.40.50.2000">
    <property type="entry name" value="Glycogen Phosphorylase B"/>
    <property type="match status" value="1"/>
</dbReference>
<dbReference type="Gene3D" id="3.90.550.10">
    <property type="entry name" value="Spore Coat Polysaccharide Biosynthesis Protein SpsA, Chain A"/>
    <property type="match status" value="5"/>
</dbReference>
<reference evidence="2 3" key="1">
    <citation type="submission" date="2021-02" db="EMBL/GenBank/DDBJ databases">
        <title>Whole genome sequencing of Pseudomonas alcaliphila strain SM2.</title>
        <authorList>
            <person name="Alshamsi M.S."/>
            <person name="Sudalaimuthuasari N."/>
            <person name="Kundu B."/>
            <person name="AlMaskari R.S."/>
            <person name="Elmahi Y."/>
            <person name="Mundra S."/>
            <person name="Chandran S."/>
            <person name="Malik S."/>
            <person name="Hazzouri K.M."/>
            <person name="Amiri K.M.A."/>
        </authorList>
    </citation>
    <scope>NUCLEOTIDE SEQUENCE [LARGE SCALE GENOMIC DNA]</scope>
    <source>
        <strain evidence="2 3">SM2</strain>
    </source>
</reference>
<evidence type="ECO:0000259" key="1">
    <source>
        <dbReference type="Pfam" id="PF00535"/>
    </source>
</evidence>
<name>A0ABD7DWV9_9GAMM</name>
<evidence type="ECO:0000313" key="3">
    <source>
        <dbReference type="Proteomes" id="UP000663658"/>
    </source>
</evidence>
<dbReference type="SUPFAM" id="SSF53756">
    <property type="entry name" value="UDP-Glycosyltransferase/glycogen phosphorylase"/>
    <property type="match status" value="1"/>
</dbReference>
<accession>A0ABD7DWV9</accession>
<sequence length="1716" mass="191842">MHNINSRIVVSVPVFNEEAYVRETLESLAAQTYTDFLVLIADNASTDGTGEICREFCTRDPRFHYVRHAQNLGASANFRYCFEHTSSEFFMWLGGHDVLAPEFLAETSARMLADEQVSLVYTQTKWIDESGNALGQSNGGNYVFAEPLAPHQRYLKLLHALDRCEAVNQLIRRSFIDLDFRPVVSADLAFLCHLAAHGPFVRVEQPLYVRREIRKRDSTAMERMTGTKTAARYHQLAELFVHSISTHRNIAAEHKLEVISQVLVWLNKRFQLFNETLPIPSAALQTGPSTDVTSDEPAPFFSVIMPVYNRERYVREAIDSVLAQDDQDFELIVVDDGSTDRSVEIIRTIDDPRIRLLHNDHGGGASARNRGLAEAHGQFVVWIDSDDRQARGALSEIRRSIAANPDADVFYGDLEIFDDQSSNGQTLRTHYPDYQGQSLLPVLIQGNCLPNPGTAVRRSLYETYGGYDLAFTRCHDYQIWTRLADSARFKKVDAILCHWRQHGESLSSAKTKAFEAKVILDAFARYPLSRLFPDLDAGPGGQAQACWRVSQILQALGEHAAALHVAYKASALGEGIVHDLSELERQAGAAYEPLFSIILTTYNRPDLLRDALASVGSQTLRDFEVILINDNGEPVEYLLADYDFPITYIRQGRNKGLSAARNAGLELARGSYVVYLDDDDIYLPNHLAVLAEAFEQHPGSVIYTGVEYVNEKLEGGQRIELGRGQPFKHEAFDRDRLFTQNYIPVNTWAHPREMLAAVGEFDTGLAAFEDWDMLLRLASRYPFVHVPTVTSEVHTRAPGAGGDHMLGRERKNFPALYRELYERYSGSASEGLQRGRQQLLESLGERPKGGLMDWLAERLPTATENRLIADYLDRHQGGPLIGVVVLDSEGQSEQLMVTLKSLLGERCLYATLRILVLTTADVPATSAADKLHFLRLSDEPMALQINRAVEASDCQWFMLARAGDEFTQSGLMIAGLELAANPGCRAVYGDQLQRLPDGNLGAAFLPGFNLDLLLSFPLVMARHWLYRRDLFLAAGGFDSAFPDAFEFELLTRFIEQEGLAGLGHIDEPLLITEAPTLRDNPDERRVIERHLGNRGYQAQVLPGLPGRYRVHYGHGAGPLVSIILATDVPLAALQRCTDSLLEKTAYGHYELLLADSGTRADVSAWLREVALLGDDKVRVFPAETGLAQNRAAEQARGEYLLLLSGEAAVVNADWLDELLNHAQRPEVGVVGGKLLTPNGRIAQAGLLLGVNGPAAPAFAGEAMDAAGYMHRLQVDQNYSAVGEECLMVRAEVFRQIGGMDARLNAFRDVDLCLRVRDAGYLTVWAANAIILHEAEQVLASTAAEDQLYERYLPQLANDRAYNRNLALSGRGFDLESDVSLTWRPLSWRPLPVVLAHPADPWGCGHYRVIQPLSALKSHGLADGTLSMGLLQVTDLERYDPDVVVLQRQIGDDRLEAMRRLKRFSRAFKVYELDDYLPNLPLKSVHRDQMPRDILKSLRRGLEFVDRFVVSTQPLAEAFAGLHGDIRVIENRLPTKWWKGLESQRRRGRKPRVGWAGGVSHTGDLDLIVDVVRELAGEVEWVFMGMCPDAIRPFINEFHPGVDIESYPVALASLDLDLALAPVEANLFNECKSNLRLLEYGACGFPVICSDLVCYRGDLPVTRVKNRFRDWVDAIRMHISDLDAAAQAGDRLREAVYRDWMLEGESLELWRKAWMPD</sequence>
<dbReference type="Pfam" id="PF00535">
    <property type="entry name" value="Glycos_transf_2"/>
    <property type="match status" value="4"/>
</dbReference>
<dbReference type="SUPFAM" id="SSF53448">
    <property type="entry name" value="Nucleotide-diphospho-sugar transferases"/>
    <property type="match status" value="5"/>
</dbReference>
<gene>
    <name evidence="2" type="ORF">JWV26_01080</name>
</gene>
<dbReference type="Proteomes" id="UP000663658">
    <property type="component" value="Chromosome"/>
</dbReference>
<feature type="domain" description="Glycosyltransferase 2-like" evidence="1">
    <location>
        <begin position="10"/>
        <end position="154"/>
    </location>
</feature>
<dbReference type="RefSeq" id="WP_206418184.1">
    <property type="nucleotide sequence ID" value="NZ_CP070505.1"/>
</dbReference>
<evidence type="ECO:0000313" key="2">
    <source>
        <dbReference type="EMBL" id="QSL92995.1"/>
    </source>
</evidence>
<dbReference type="InterPro" id="IPR029044">
    <property type="entry name" value="Nucleotide-diphossugar_trans"/>
</dbReference>
<feature type="domain" description="Glycosyltransferase 2-like" evidence="1">
    <location>
        <begin position="1131"/>
        <end position="1241"/>
    </location>
</feature>
<dbReference type="InterPro" id="IPR050834">
    <property type="entry name" value="Glycosyltransf_2"/>
</dbReference>
<feature type="domain" description="Glycosyltransferase 2-like" evidence="1">
    <location>
        <begin position="596"/>
        <end position="721"/>
    </location>
</feature>
<proteinExistence type="predicted"/>
<dbReference type="PANTHER" id="PTHR43685">
    <property type="entry name" value="GLYCOSYLTRANSFERASE"/>
    <property type="match status" value="1"/>
</dbReference>
<dbReference type="CDD" id="cd00761">
    <property type="entry name" value="Glyco_tranf_GTA_type"/>
    <property type="match status" value="1"/>
</dbReference>